<dbReference type="InterPro" id="IPR009057">
    <property type="entry name" value="Homeodomain-like_sf"/>
</dbReference>
<feature type="compositionally biased region" description="Polar residues" evidence="1">
    <location>
        <begin position="26"/>
        <end position="50"/>
    </location>
</feature>
<evidence type="ECO:0000256" key="1">
    <source>
        <dbReference type="SAM" id="MobiDB-lite"/>
    </source>
</evidence>
<dbReference type="PANTHER" id="PTHR22929">
    <property type="entry name" value="RNA POLYMERASE III TRANSCRIPTION INITIATION FACTOR B"/>
    <property type="match status" value="1"/>
</dbReference>
<dbReference type="SMART" id="SM00717">
    <property type="entry name" value="SANT"/>
    <property type="match status" value="1"/>
</dbReference>
<dbReference type="HOGENOM" id="CLU_029054_1_0_1"/>
<accession>A0A0D0DYS0</accession>
<evidence type="ECO:0008006" key="6">
    <source>
        <dbReference type="Google" id="ProtNLM"/>
    </source>
</evidence>
<protein>
    <recommendedName>
        <fullName evidence="6">Transcription factor TFIIIB component B</fullName>
    </recommendedName>
</protein>
<dbReference type="InterPro" id="IPR017930">
    <property type="entry name" value="Myb_dom"/>
</dbReference>
<dbReference type="PROSITE" id="PS51294">
    <property type="entry name" value="HTH_MYB"/>
    <property type="match status" value="1"/>
</dbReference>
<dbReference type="Proteomes" id="UP000054538">
    <property type="component" value="Unassembled WGS sequence"/>
</dbReference>
<reference evidence="5" key="2">
    <citation type="submission" date="2015-01" db="EMBL/GenBank/DDBJ databases">
        <title>Evolutionary Origins and Diversification of the Mycorrhizal Mutualists.</title>
        <authorList>
            <consortium name="DOE Joint Genome Institute"/>
            <consortium name="Mycorrhizal Genomics Consortium"/>
            <person name="Kohler A."/>
            <person name="Kuo A."/>
            <person name="Nagy L.G."/>
            <person name="Floudas D."/>
            <person name="Copeland A."/>
            <person name="Barry K.W."/>
            <person name="Cichocki N."/>
            <person name="Veneault-Fourrey C."/>
            <person name="LaButti K."/>
            <person name="Lindquist E.A."/>
            <person name="Lipzen A."/>
            <person name="Lundell T."/>
            <person name="Morin E."/>
            <person name="Murat C."/>
            <person name="Riley R."/>
            <person name="Ohm R."/>
            <person name="Sun H."/>
            <person name="Tunlid A."/>
            <person name="Henrissat B."/>
            <person name="Grigoriev I.V."/>
            <person name="Hibbett D.S."/>
            <person name="Martin F."/>
        </authorList>
    </citation>
    <scope>NUCLEOTIDE SEQUENCE [LARGE SCALE GENOMIC DNA]</scope>
    <source>
        <strain evidence="5">Ve08.2h10</strain>
    </source>
</reference>
<dbReference type="InParanoid" id="A0A0D0DYS0"/>
<dbReference type="PROSITE" id="PS50090">
    <property type="entry name" value="MYB_LIKE"/>
    <property type="match status" value="1"/>
</dbReference>
<dbReference type="GO" id="GO:0001156">
    <property type="term" value="F:TFIIIC-class transcription factor complex binding"/>
    <property type="evidence" value="ECO:0007669"/>
    <property type="project" value="TreeGrafter"/>
</dbReference>
<dbReference type="EMBL" id="KN824823">
    <property type="protein sequence ID" value="KIL00979.1"/>
    <property type="molecule type" value="Genomic_DNA"/>
</dbReference>
<evidence type="ECO:0000313" key="5">
    <source>
        <dbReference type="Proteomes" id="UP000054538"/>
    </source>
</evidence>
<proteinExistence type="predicted"/>
<organism evidence="4 5">
    <name type="scientific">Paxillus rubicundulus Ve08.2h10</name>
    <dbReference type="NCBI Taxonomy" id="930991"/>
    <lineage>
        <taxon>Eukaryota</taxon>
        <taxon>Fungi</taxon>
        <taxon>Dikarya</taxon>
        <taxon>Basidiomycota</taxon>
        <taxon>Agaricomycotina</taxon>
        <taxon>Agaricomycetes</taxon>
        <taxon>Agaricomycetidae</taxon>
        <taxon>Boletales</taxon>
        <taxon>Paxilineae</taxon>
        <taxon>Paxillaceae</taxon>
        <taxon>Paxillus</taxon>
    </lineage>
</organism>
<dbReference type="Pfam" id="PF15963">
    <property type="entry name" value="Myb_DNA-bind_7"/>
    <property type="match status" value="1"/>
</dbReference>
<feature type="region of interest" description="Disordered" evidence="1">
    <location>
        <begin position="129"/>
        <end position="177"/>
    </location>
</feature>
<dbReference type="PANTHER" id="PTHR22929:SF0">
    <property type="entry name" value="TRANSCRIPTION FACTOR TFIIIB COMPONENT B'' HOMOLOG"/>
    <property type="match status" value="1"/>
</dbReference>
<feature type="domain" description="HTH myb-type" evidence="3">
    <location>
        <begin position="344"/>
        <end position="398"/>
    </location>
</feature>
<name>A0A0D0DYS0_9AGAM</name>
<feature type="compositionally biased region" description="Polar residues" evidence="1">
    <location>
        <begin position="250"/>
        <end position="271"/>
    </location>
</feature>
<dbReference type="AlphaFoldDB" id="A0A0D0DYS0"/>
<feature type="region of interest" description="Disordered" evidence="1">
    <location>
        <begin position="228"/>
        <end position="286"/>
    </location>
</feature>
<dbReference type="InterPro" id="IPR039467">
    <property type="entry name" value="TFIIIB_B''_Myb"/>
</dbReference>
<gene>
    <name evidence="4" type="ORF">PAXRUDRAFT_820983</name>
</gene>
<evidence type="ECO:0000259" key="2">
    <source>
        <dbReference type="PROSITE" id="PS50090"/>
    </source>
</evidence>
<reference evidence="4 5" key="1">
    <citation type="submission" date="2014-04" db="EMBL/GenBank/DDBJ databases">
        <authorList>
            <consortium name="DOE Joint Genome Institute"/>
            <person name="Kuo A."/>
            <person name="Kohler A."/>
            <person name="Jargeat P."/>
            <person name="Nagy L.G."/>
            <person name="Floudas D."/>
            <person name="Copeland A."/>
            <person name="Barry K.W."/>
            <person name="Cichocki N."/>
            <person name="Veneault-Fourrey C."/>
            <person name="LaButti K."/>
            <person name="Lindquist E.A."/>
            <person name="Lipzen A."/>
            <person name="Lundell T."/>
            <person name="Morin E."/>
            <person name="Murat C."/>
            <person name="Sun H."/>
            <person name="Tunlid A."/>
            <person name="Henrissat B."/>
            <person name="Grigoriev I.V."/>
            <person name="Hibbett D.S."/>
            <person name="Martin F."/>
            <person name="Nordberg H.P."/>
            <person name="Cantor M.N."/>
            <person name="Hua S.X."/>
        </authorList>
    </citation>
    <scope>NUCLEOTIDE SEQUENCE [LARGE SCALE GENOMIC DNA]</scope>
    <source>
        <strain evidence="4 5">Ve08.2h10</strain>
    </source>
</reference>
<evidence type="ECO:0000259" key="3">
    <source>
        <dbReference type="PROSITE" id="PS51294"/>
    </source>
</evidence>
<dbReference type="STRING" id="930991.A0A0D0DYS0"/>
<feature type="compositionally biased region" description="Basic and acidic residues" evidence="1">
    <location>
        <begin position="228"/>
        <end position="237"/>
    </location>
</feature>
<dbReference type="Gene3D" id="1.10.10.60">
    <property type="entry name" value="Homeodomain-like"/>
    <property type="match status" value="1"/>
</dbReference>
<sequence length="482" mass="52719">MSTRVHKGGTVFRPVTKARPRMAESASRQPSVSLDSHAPSPTFSHAQQSPLFPPPREASVLVMPPPSAVPVRPAFQKIPDCAAPPFTQIPHLNIPIVVSSSTAPPPIQAAEPQVPLIVEEVATIVGPSQPSVIEDPHERSRKRRELSHSLTTTTSKKLRKPRRPATPAFDIDADPGEILDPTSITMATLCEDTGQGRVSSKAAQILGNHLAWKKSNKEKRARMRTLMEARKYGRNEDGETTQAPRHLESASDQTSAANATPESSTQSTSGALPTIEDTSGHGFDYSQDVATSHYNVQVRIGPNGETIVDDESLFVDRNAEEDTAEYTHVEESDVTKFVNSATYAKRFRGSRWSAEETELFYDALSQFGENYELISYVLPGRDRKACKNKFKAEDKRNSRRIDFCLNNRRPYDIQTLSRMTGKDFSGPTPEIQAPAVLSLAEPQDSTGGGQPCTTGTGHTKEALSAVLECSEEILGDITSFDP</sequence>
<keyword evidence="5" id="KW-1185">Reference proteome</keyword>
<dbReference type="GO" id="GO:0000126">
    <property type="term" value="C:transcription factor TFIIIB complex"/>
    <property type="evidence" value="ECO:0007669"/>
    <property type="project" value="TreeGrafter"/>
</dbReference>
<dbReference type="SUPFAM" id="SSF46689">
    <property type="entry name" value="Homeodomain-like"/>
    <property type="match status" value="1"/>
</dbReference>
<feature type="region of interest" description="Disordered" evidence="1">
    <location>
        <begin position="1"/>
        <end position="57"/>
    </location>
</feature>
<dbReference type="CDD" id="cd00167">
    <property type="entry name" value="SANT"/>
    <property type="match status" value="1"/>
</dbReference>
<evidence type="ECO:0000313" key="4">
    <source>
        <dbReference type="EMBL" id="KIL00979.1"/>
    </source>
</evidence>
<feature type="domain" description="Myb-like" evidence="2">
    <location>
        <begin position="344"/>
        <end position="391"/>
    </location>
</feature>
<dbReference type="GO" id="GO:0070898">
    <property type="term" value="P:RNA polymerase III preinitiation complex assembly"/>
    <property type="evidence" value="ECO:0007669"/>
    <property type="project" value="TreeGrafter"/>
</dbReference>
<dbReference type="InterPro" id="IPR001005">
    <property type="entry name" value="SANT/Myb"/>
</dbReference>
<dbReference type="OrthoDB" id="272624at2759"/>